<evidence type="ECO:0000313" key="3">
    <source>
        <dbReference type="Proteomes" id="UP000243719"/>
    </source>
</evidence>
<dbReference type="STRING" id="1770053.SAMN05216551_109206"/>
<dbReference type="Gene3D" id="1.10.10.640">
    <property type="entry name" value="phospholipid-binding protein"/>
    <property type="match status" value="1"/>
</dbReference>
<organism evidence="2 3">
    <name type="scientific">Chitinasiproducens palmae</name>
    <dbReference type="NCBI Taxonomy" id="1770053"/>
    <lineage>
        <taxon>Bacteria</taxon>
        <taxon>Pseudomonadati</taxon>
        <taxon>Pseudomonadota</taxon>
        <taxon>Betaproteobacteria</taxon>
        <taxon>Burkholderiales</taxon>
        <taxon>Burkholderiaceae</taxon>
        <taxon>Chitinasiproducens</taxon>
    </lineage>
</organism>
<dbReference type="Proteomes" id="UP000243719">
    <property type="component" value="Unassembled WGS sequence"/>
</dbReference>
<evidence type="ECO:0000256" key="1">
    <source>
        <dbReference type="SAM" id="SignalP"/>
    </source>
</evidence>
<accession>A0A1H2PSB9</accession>
<protein>
    <submittedName>
        <fullName evidence="2">ABC-type transporter Mla maintaining outer membrane lipid asymmetry, MlaC component</fullName>
    </submittedName>
</protein>
<dbReference type="Gene3D" id="3.10.450.50">
    <property type="match status" value="1"/>
</dbReference>
<reference evidence="3" key="1">
    <citation type="submission" date="2016-09" db="EMBL/GenBank/DDBJ databases">
        <authorList>
            <person name="Varghese N."/>
            <person name="Submissions S."/>
        </authorList>
    </citation>
    <scope>NUCLEOTIDE SEQUENCE [LARGE SCALE GENOMIC DNA]</scope>
    <source>
        <strain evidence="3">JS23</strain>
    </source>
</reference>
<dbReference type="EMBL" id="FNLO01000009">
    <property type="protein sequence ID" value="SDV49870.1"/>
    <property type="molecule type" value="Genomic_DNA"/>
</dbReference>
<dbReference type="RefSeq" id="WP_091910436.1">
    <property type="nucleotide sequence ID" value="NZ_FNLO01000009.1"/>
</dbReference>
<dbReference type="AlphaFoldDB" id="A0A1H2PSB9"/>
<dbReference type="Pfam" id="PF05494">
    <property type="entry name" value="MlaC"/>
    <property type="match status" value="1"/>
</dbReference>
<dbReference type="OrthoDB" id="9798905at2"/>
<name>A0A1H2PSB9_9BURK</name>
<keyword evidence="1" id="KW-0732">Signal</keyword>
<dbReference type="PIRSF" id="PIRSF004649">
    <property type="entry name" value="MlaC"/>
    <property type="match status" value="1"/>
</dbReference>
<dbReference type="PANTHER" id="PTHR36573:SF1">
    <property type="entry name" value="INTERMEMBRANE PHOSPHOLIPID TRANSPORT SYSTEM BINDING PROTEIN MLAC"/>
    <property type="match status" value="1"/>
</dbReference>
<evidence type="ECO:0000313" key="2">
    <source>
        <dbReference type="EMBL" id="SDV49870.1"/>
    </source>
</evidence>
<gene>
    <name evidence="2" type="ORF">SAMN05216551_109206</name>
</gene>
<feature type="chain" id="PRO_5017386122" evidence="1">
    <location>
        <begin position="24"/>
        <end position="208"/>
    </location>
</feature>
<proteinExistence type="predicted"/>
<sequence>MNQPLSAFAAMAVSFCAAGTAWAQGTKSANPDEFIKTAIETVVTAAKQDPAARDGDINATARVVEREFLPYTDFERTTRLALGPAWGSATPEQRQTVFQEFQRLLVRTYALQLTQIRDQKVTFRFDRAQPVAKTSDVVVQSEVRGASDDALKVGYRLGKTAAGWKIYDIDMMGSWAIVVYRQQFATAMKNGGVDGLIRYLKEHNARLG</sequence>
<keyword evidence="3" id="KW-1185">Reference proteome</keyword>
<feature type="signal peptide" evidence="1">
    <location>
        <begin position="1"/>
        <end position="23"/>
    </location>
</feature>
<dbReference type="PANTHER" id="PTHR36573">
    <property type="entry name" value="INTERMEMBRANE PHOSPHOLIPID TRANSPORT SYSTEM BINDING PROTEIN MLAC"/>
    <property type="match status" value="1"/>
</dbReference>
<dbReference type="InterPro" id="IPR008869">
    <property type="entry name" value="MlaC/ttg2D"/>
</dbReference>